<gene>
    <name evidence="1" type="ORF">OPT61_g4353</name>
</gene>
<evidence type="ECO:0000313" key="1">
    <source>
        <dbReference type="EMBL" id="KAJ8113544.1"/>
    </source>
</evidence>
<dbReference type="Proteomes" id="UP001153331">
    <property type="component" value="Unassembled WGS sequence"/>
</dbReference>
<proteinExistence type="predicted"/>
<accession>A0ACC2IEH2</accession>
<dbReference type="EMBL" id="JAPHNI010000246">
    <property type="protein sequence ID" value="KAJ8113544.1"/>
    <property type="molecule type" value="Genomic_DNA"/>
</dbReference>
<keyword evidence="2" id="KW-1185">Reference proteome</keyword>
<comment type="caution">
    <text evidence="1">The sequence shown here is derived from an EMBL/GenBank/DDBJ whole genome shotgun (WGS) entry which is preliminary data.</text>
</comment>
<reference evidence="1" key="1">
    <citation type="submission" date="2022-11" db="EMBL/GenBank/DDBJ databases">
        <title>Genome Sequence of Boeremia exigua.</title>
        <authorList>
            <person name="Buettner E."/>
        </authorList>
    </citation>
    <scope>NUCLEOTIDE SEQUENCE</scope>
    <source>
        <strain evidence="1">CU02</strain>
    </source>
</reference>
<sequence>MVSAYFNTLPANELDEQIAAGLLLLTGLTPDIKDPKNGVTIPPFRPTENYHFETKGPAIIAALSVCMVVLTLVTFLRLGIRLFVHGVRFGADDWLIIPAYLLSMAYPALQIAMVQYGGAGKHFYDITYQEYFHYKYLAPSAATVFYVYVGVVKMSFALFNIRLTTLTTRFWKNINWAFFAICAAYTLAALFLNVFKCTPQYASFNLIRIAESGKVPKCLSVNSMNSILRLNLALDFTALAIPVIVLWKVQLSWKKKARIFGLLSIGLIACIASVMTLVSQYTLEKDPLWNYTTLLAWIMVEIVVSLVAACAPTLAYLLPRSMFSKHYASNSASKLTSRKPTTGFGSRMSRSEHALRVPSTTRDDDSEEDERRIIVKEDIKMEWQGSRRSDGHNGQVSGRMVSDDSSKDWYDSYRGDASTVVYDGRQPQESTRAWCRELGLSRPEFSTSVMTKQGVVPKQTTRRHVAINEASHLTRDELPPYTYIPLPSRTSIRILVLEPGHTHEPVEGSLVLAEIDADSQFEALSYVWGGEPPARDIICNGKRFAVRQNLFDALQILRLPQKRRAVWVDAICIDQENLEERSSQVQLMSQIYTKAVQTLIWLGHENAQTVQIALQSLCQLTAMNAESLGNTVSDPEIRAVLITALTEVNYLWKGEEVLVPSCPPESAHLLNAPLASLFRNEYFRRGWVIQEVALSQDACIYWGEAQFSLDCFVATTRLLCTLDSHRLIDDDKAWDGLNNFASMQHMWHGEGTYPLLKRLQAARKNTFTDPLDRIYGVLAMCPPDSREKDSYVEPVYGISVLDCYLGFAKQYLAQAVFFWELLFAVQHSETIRQDWPSWVPDWRICSNRNSISQVIQGLVRTSIDWSNPRIAVSPGLCEGHNCISLEGIRVTKVSNTMGHNIWHESKGEIRNFIMELRRRHSSTAVLWAATAGQSSKENVQAETGIGLRRHSNDLEDGDVEVHTFSAAALVSNIPVEEVEDWMQSIRPYWSSKQRCSVSPVRYVSKVRQALTGRCLFETAGETCLGAGPVVTQEGDEIVLFRGCFSPFILRPSTENCWRLVGECYVDGIAFQKLVRNSLACDERLENFHVT</sequence>
<evidence type="ECO:0000313" key="2">
    <source>
        <dbReference type="Proteomes" id="UP001153331"/>
    </source>
</evidence>
<name>A0ACC2IEH2_9PLEO</name>
<organism evidence="1 2">
    <name type="scientific">Boeremia exigua</name>
    <dbReference type="NCBI Taxonomy" id="749465"/>
    <lineage>
        <taxon>Eukaryota</taxon>
        <taxon>Fungi</taxon>
        <taxon>Dikarya</taxon>
        <taxon>Ascomycota</taxon>
        <taxon>Pezizomycotina</taxon>
        <taxon>Dothideomycetes</taxon>
        <taxon>Pleosporomycetidae</taxon>
        <taxon>Pleosporales</taxon>
        <taxon>Pleosporineae</taxon>
        <taxon>Didymellaceae</taxon>
        <taxon>Boeremia</taxon>
    </lineage>
</organism>
<protein>
    <submittedName>
        <fullName evidence="1">Uncharacterized protein</fullName>
    </submittedName>
</protein>